<dbReference type="PROSITE" id="PS51257">
    <property type="entry name" value="PROKAR_LIPOPROTEIN"/>
    <property type="match status" value="1"/>
</dbReference>
<dbReference type="PROSITE" id="PS50213">
    <property type="entry name" value="FAS1"/>
    <property type="match status" value="2"/>
</dbReference>
<evidence type="ECO:0000313" key="4">
    <source>
        <dbReference type="Proteomes" id="UP001202180"/>
    </source>
</evidence>
<feature type="domain" description="FAS1" evidence="2">
    <location>
        <begin position="173"/>
        <end position="318"/>
    </location>
</feature>
<reference evidence="3 4" key="1">
    <citation type="submission" date="2022-04" db="EMBL/GenBank/DDBJ databases">
        <title>Spirosoma sp. strain RP8 genome sequencing and assembly.</title>
        <authorList>
            <person name="Jung Y."/>
        </authorList>
    </citation>
    <scope>NUCLEOTIDE SEQUENCE [LARGE SCALE GENOMIC DNA]</scope>
    <source>
        <strain evidence="3 4">RP8</strain>
    </source>
</reference>
<dbReference type="Proteomes" id="UP001202180">
    <property type="component" value="Unassembled WGS sequence"/>
</dbReference>
<dbReference type="InterPro" id="IPR000782">
    <property type="entry name" value="FAS1_domain"/>
</dbReference>
<dbReference type="Gene3D" id="2.30.180.10">
    <property type="entry name" value="FAS1 domain"/>
    <property type="match status" value="2"/>
</dbReference>
<dbReference type="Pfam" id="PF02469">
    <property type="entry name" value="Fasciclin"/>
    <property type="match status" value="2"/>
</dbReference>
<feature type="signal peptide" evidence="1">
    <location>
        <begin position="1"/>
        <end position="28"/>
    </location>
</feature>
<accession>A0ABT0HK29</accession>
<evidence type="ECO:0000256" key="1">
    <source>
        <dbReference type="SAM" id="SignalP"/>
    </source>
</evidence>
<name>A0ABT0HK29_9BACT</name>
<comment type="caution">
    <text evidence="3">The sequence shown here is derived from an EMBL/GenBank/DDBJ whole genome shotgun (WGS) entry which is preliminary data.</text>
</comment>
<feature type="chain" id="PRO_5045405247" evidence="1">
    <location>
        <begin position="29"/>
        <end position="320"/>
    </location>
</feature>
<proteinExistence type="predicted"/>
<dbReference type="PANTHER" id="PTHR10900">
    <property type="entry name" value="PERIOSTIN-RELATED"/>
    <property type="match status" value="1"/>
</dbReference>
<evidence type="ECO:0000313" key="3">
    <source>
        <dbReference type="EMBL" id="MCK8492232.1"/>
    </source>
</evidence>
<dbReference type="InterPro" id="IPR036378">
    <property type="entry name" value="FAS1_dom_sf"/>
</dbReference>
<evidence type="ECO:0000259" key="2">
    <source>
        <dbReference type="PROSITE" id="PS50213"/>
    </source>
</evidence>
<dbReference type="InterPro" id="IPR050904">
    <property type="entry name" value="Adhesion/Biosynth-related"/>
</dbReference>
<sequence>MTRFFSLLLGRGQLAVLGLLLTALLSCTKDDTTVAEPKTITDQILEDKQFSLLKEAMAYANAGDALKAANLTFFAPNDAAFQASGISSVATIMTMSKEQVKTMLLYHALNAPVTSSAIPSGQNAVLTASQGVAYLNNAGGGTIYVNSARVTQPDIKAANGIIHVIDRVLTPSAGSILATIQANPRLTFLAAAVKRVDSSNPSLIASLSNTSASNPLTLFAPNDDAFIAAGYKTISAIETASTQTLLSLLSYHIVSGLNLSYQIQTSSVNTLLSGNRLNLTASNGVLGVKGNKNTTPAIVRTADLVATNGVVHIIDQVLQP</sequence>
<dbReference type="SMART" id="SM00554">
    <property type="entry name" value="FAS1"/>
    <property type="match status" value="2"/>
</dbReference>
<dbReference type="RefSeq" id="WP_248476831.1">
    <property type="nucleotide sequence ID" value="NZ_JALPRF010000002.1"/>
</dbReference>
<keyword evidence="1" id="KW-0732">Signal</keyword>
<dbReference type="EMBL" id="JALPRF010000002">
    <property type="protein sequence ID" value="MCK8492232.1"/>
    <property type="molecule type" value="Genomic_DNA"/>
</dbReference>
<gene>
    <name evidence="3" type="ORF">M0L20_10265</name>
</gene>
<feature type="domain" description="FAS1" evidence="2">
    <location>
        <begin position="37"/>
        <end position="169"/>
    </location>
</feature>
<protein>
    <submittedName>
        <fullName evidence="3">Fasciclin domain-containing protein</fullName>
    </submittedName>
</protein>
<organism evidence="3 4">
    <name type="scientific">Spirosoma liriopis</name>
    <dbReference type="NCBI Taxonomy" id="2937440"/>
    <lineage>
        <taxon>Bacteria</taxon>
        <taxon>Pseudomonadati</taxon>
        <taxon>Bacteroidota</taxon>
        <taxon>Cytophagia</taxon>
        <taxon>Cytophagales</taxon>
        <taxon>Cytophagaceae</taxon>
        <taxon>Spirosoma</taxon>
    </lineage>
</organism>
<dbReference type="PANTHER" id="PTHR10900:SF77">
    <property type="entry name" value="FI19380P1"/>
    <property type="match status" value="1"/>
</dbReference>
<dbReference type="SUPFAM" id="SSF82153">
    <property type="entry name" value="FAS1 domain"/>
    <property type="match status" value="2"/>
</dbReference>
<keyword evidence="4" id="KW-1185">Reference proteome</keyword>